<feature type="transmembrane region" description="Helical" evidence="7">
    <location>
        <begin position="185"/>
        <end position="203"/>
    </location>
</feature>
<feature type="transmembrane region" description="Helical" evidence="7">
    <location>
        <begin position="447"/>
        <end position="470"/>
    </location>
</feature>
<feature type="domain" description="Major facilitator superfamily (MFS) profile" evidence="8">
    <location>
        <begin position="10"/>
        <end position="537"/>
    </location>
</feature>
<dbReference type="PRINTS" id="PR00171">
    <property type="entry name" value="SUGRTRNSPORT"/>
</dbReference>
<evidence type="ECO:0000313" key="10">
    <source>
        <dbReference type="Proteomes" id="UP001320876"/>
    </source>
</evidence>
<feature type="transmembrane region" description="Helical" evidence="7">
    <location>
        <begin position="331"/>
        <end position="352"/>
    </location>
</feature>
<feature type="transmembrane region" description="Helical" evidence="7">
    <location>
        <begin position="482"/>
        <end position="503"/>
    </location>
</feature>
<dbReference type="InterPro" id="IPR005829">
    <property type="entry name" value="Sugar_transporter_CS"/>
</dbReference>
<dbReference type="InterPro" id="IPR003663">
    <property type="entry name" value="Sugar/inositol_transpt"/>
</dbReference>
<dbReference type="PROSITE" id="PS00216">
    <property type="entry name" value="SUGAR_TRANSPORT_1"/>
    <property type="match status" value="2"/>
</dbReference>
<evidence type="ECO:0000256" key="1">
    <source>
        <dbReference type="ARBA" id="ARBA00004141"/>
    </source>
</evidence>
<protein>
    <submittedName>
        <fullName evidence="9">Sugar porter family MFS transporter</fullName>
    </submittedName>
</protein>
<evidence type="ECO:0000256" key="7">
    <source>
        <dbReference type="SAM" id="Phobius"/>
    </source>
</evidence>
<dbReference type="PANTHER" id="PTHR48020:SF12">
    <property type="entry name" value="PROTON MYO-INOSITOL COTRANSPORTER"/>
    <property type="match status" value="1"/>
</dbReference>
<feature type="transmembrane region" description="Helical" evidence="7">
    <location>
        <begin position="137"/>
        <end position="156"/>
    </location>
</feature>
<comment type="similarity">
    <text evidence="2">Belongs to the major facilitator superfamily. Sugar transporter (TC 2.A.1.1) family.</text>
</comment>
<keyword evidence="6 7" id="KW-0472">Membrane</keyword>
<dbReference type="SUPFAM" id="SSF103473">
    <property type="entry name" value="MFS general substrate transporter"/>
    <property type="match status" value="1"/>
</dbReference>
<dbReference type="Gene3D" id="1.20.1250.20">
    <property type="entry name" value="MFS general substrate transporter like domains"/>
    <property type="match status" value="2"/>
</dbReference>
<dbReference type="Proteomes" id="UP001320876">
    <property type="component" value="Unassembled WGS sequence"/>
</dbReference>
<dbReference type="Pfam" id="PF00083">
    <property type="entry name" value="Sugar_tr"/>
    <property type="match status" value="2"/>
</dbReference>
<evidence type="ECO:0000256" key="3">
    <source>
        <dbReference type="ARBA" id="ARBA00022448"/>
    </source>
</evidence>
<feature type="transmembrane region" description="Helical" evidence="7">
    <location>
        <begin position="46"/>
        <end position="67"/>
    </location>
</feature>
<feature type="transmembrane region" description="Helical" evidence="7">
    <location>
        <begin position="307"/>
        <end position="324"/>
    </location>
</feature>
<feature type="transmembrane region" description="Helical" evidence="7">
    <location>
        <begin position="106"/>
        <end position="125"/>
    </location>
</feature>
<dbReference type="PANTHER" id="PTHR48020">
    <property type="entry name" value="PROTON MYO-INOSITOL COTRANSPORTER"/>
    <property type="match status" value="1"/>
</dbReference>
<keyword evidence="10" id="KW-1185">Reference proteome</keyword>
<comment type="subcellular location">
    <subcellularLocation>
        <location evidence="1">Membrane</location>
        <topology evidence="1">Multi-pass membrane protein</topology>
    </subcellularLocation>
</comment>
<dbReference type="InterPro" id="IPR005828">
    <property type="entry name" value="MFS_sugar_transport-like"/>
</dbReference>
<keyword evidence="4 7" id="KW-0812">Transmembrane</keyword>
<feature type="transmembrane region" description="Helical" evidence="7">
    <location>
        <begin position="509"/>
        <end position="533"/>
    </location>
</feature>
<accession>A0ABT3GI30</accession>
<dbReference type="RefSeq" id="WP_264487260.1">
    <property type="nucleotide sequence ID" value="NZ_JAPDDT010000004.1"/>
</dbReference>
<reference evidence="9 10" key="1">
    <citation type="submission" date="2022-10" db="EMBL/GenBank/DDBJ databases">
        <title>Luteolibacter arcticus strain CCTCC AB 2014275, whole genome shotgun sequencing project.</title>
        <authorList>
            <person name="Zhao G."/>
            <person name="Shen L."/>
        </authorList>
    </citation>
    <scope>NUCLEOTIDE SEQUENCE [LARGE SCALE GENOMIC DNA]</scope>
    <source>
        <strain evidence="9 10">CCTCC AB 2014275</strain>
    </source>
</reference>
<organism evidence="9 10">
    <name type="scientific">Luteolibacter arcticus</name>
    <dbReference type="NCBI Taxonomy" id="1581411"/>
    <lineage>
        <taxon>Bacteria</taxon>
        <taxon>Pseudomonadati</taxon>
        <taxon>Verrucomicrobiota</taxon>
        <taxon>Verrucomicrobiia</taxon>
        <taxon>Verrucomicrobiales</taxon>
        <taxon>Verrucomicrobiaceae</taxon>
        <taxon>Luteolibacter</taxon>
    </lineage>
</organism>
<feature type="transmembrane region" description="Helical" evidence="7">
    <location>
        <begin position="79"/>
        <end position="100"/>
    </location>
</feature>
<dbReference type="InterPro" id="IPR020846">
    <property type="entry name" value="MFS_dom"/>
</dbReference>
<feature type="transmembrane region" description="Helical" evidence="7">
    <location>
        <begin position="262"/>
        <end position="287"/>
    </location>
</feature>
<keyword evidence="3" id="KW-0813">Transport</keyword>
<comment type="caution">
    <text evidence="9">The sequence shown here is derived from an EMBL/GenBank/DDBJ whole genome shotgun (WGS) entry which is preliminary data.</text>
</comment>
<sequence>MQNKTYTFLLVAIASLGGLLYGYDLGIISSALLYLDKCVRLSEAEVGMLASAIMIGALASSVIGGGLSDLIGRKKTMILAAFLFVASVGIIVLSAGFWMLFAGRTLQGLSAGMIAVVVPVFMSECAPAKVRGISSTMFQLCITLGIAVAMAAGAWYQSGVDDAVQAAAGDAAKILSAQDHAWRQMFLSSAWPAVVFVVAAFVVPESPRWLFRHGQADKALAVLLKGRDAAQARLELREMEELAATAHTAKAGGSDQILQKRYLWPLALAITLLAINQATGICAVFTFPVVMLNQAGLSEGAAAHTGVWLAVANFVTTIFGVLLVDRLGRKWLLKIGTAIMLVALGTGVITYWKVEAGRTDVTAPLTQQIEEHALVIPVKEIAASDAPVVQVSVQYTRGGKEQPLLLLRSDAKDPVLALKPDAAHPDAKLEILRAKFSPAPSETTGQIIFACLILYIVGFAFGPGVCLWLMSSELLPTRVRSIGMGLGVLGNAGVTILTTWLFLPIIGNFGYAAMWGVWFVCTFVYFLFAAFILPETKGKTLEEIEAYFAK</sequence>
<proteinExistence type="inferred from homology"/>
<evidence type="ECO:0000256" key="2">
    <source>
        <dbReference type="ARBA" id="ARBA00010992"/>
    </source>
</evidence>
<dbReference type="EMBL" id="JAPDDT010000004">
    <property type="protein sequence ID" value="MCW1923154.1"/>
    <property type="molecule type" value="Genomic_DNA"/>
</dbReference>
<name>A0ABT3GI30_9BACT</name>
<evidence type="ECO:0000259" key="8">
    <source>
        <dbReference type="PROSITE" id="PS50850"/>
    </source>
</evidence>
<dbReference type="InterPro" id="IPR050814">
    <property type="entry name" value="Myo-inositol_Transporter"/>
</dbReference>
<evidence type="ECO:0000256" key="6">
    <source>
        <dbReference type="ARBA" id="ARBA00023136"/>
    </source>
</evidence>
<dbReference type="PROSITE" id="PS50850">
    <property type="entry name" value="MFS"/>
    <property type="match status" value="1"/>
</dbReference>
<evidence type="ECO:0000256" key="5">
    <source>
        <dbReference type="ARBA" id="ARBA00022989"/>
    </source>
</evidence>
<keyword evidence="5 7" id="KW-1133">Transmembrane helix</keyword>
<dbReference type="InterPro" id="IPR036259">
    <property type="entry name" value="MFS_trans_sf"/>
</dbReference>
<gene>
    <name evidence="9" type="ORF">OKA05_11370</name>
</gene>
<dbReference type="PROSITE" id="PS00217">
    <property type="entry name" value="SUGAR_TRANSPORT_2"/>
    <property type="match status" value="1"/>
</dbReference>
<evidence type="ECO:0000256" key="4">
    <source>
        <dbReference type="ARBA" id="ARBA00022692"/>
    </source>
</evidence>
<evidence type="ECO:0000313" key="9">
    <source>
        <dbReference type="EMBL" id="MCW1923154.1"/>
    </source>
</evidence>